<name>A0ABP8J0Y4_9BACT</name>
<dbReference type="RefSeq" id="WP_345224456.1">
    <property type="nucleotide sequence ID" value="NZ_BAABHA010000007.1"/>
</dbReference>
<dbReference type="Proteomes" id="UP001500454">
    <property type="component" value="Unassembled WGS sequence"/>
</dbReference>
<dbReference type="SUPFAM" id="SSF53474">
    <property type="entry name" value="alpha/beta-Hydrolases"/>
    <property type="match status" value="1"/>
</dbReference>
<dbReference type="InterPro" id="IPR029058">
    <property type="entry name" value="AB_hydrolase_fold"/>
</dbReference>
<reference evidence="3" key="1">
    <citation type="journal article" date="2019" name="Int. J. Syst. Evol. Microbiol.">
        <title>The Global Catalogue of Microorganisms (GCM) 10K type strain sequencing project: providing services to taxonomists for standard genome sequencing and annotation.</title>
        <authorList>
            <consortium name="The Broad Institute Genomics Platform"/>
            <consortium name="The Broad Institute Genome Sequencing Center for Infectious Disease"/>
            <person name="Wu L."/>
            <person name="Ma J."/>
        </authorList>
    </citation>
    <scope>NUCLEOTIDE SEQUENCE [LARGE SCALE GENOMIC DNA]</scope>
    <source>
        <strain evidence="3">JCM 17924</strain>
    </source>
</reference>
<accession>A0ABP8J0Y4</accession>
<evidence type="ECO:0000259" key="1">
    <source>
        <dbReference type="Pfam" id="PF00561"/>
    </source>
</evidence>
<dbReference type="Pfam" id="PF00561">
    <property type="entry name" value="Abhydrolase_1"/>
    <property type="match status" value="1"/>
</dbReference>
<evidence type="ECO:0000313" key="3">
    <source>
        <dbReference type="Proteomes" id="UP001500454"/>
    </source>
</evidence>
<keyword evidence="3" id="KW-1185">Reference proteome</keyword>
<dbReference type="InterPro" id="IPR000073">
    <property type="entry name" value="AB_hydrolase_1"/>
</dbReference>
<evidence type="ECO:0000313" key="2">
    <source>
        <dbReference type="EMBL" id="GAA4382994.1"/>
    </source>
</evidence>
<dbReference type="PANTHER" id="PTHR43798:SF33">
    <property type="entry name" value="HYDROLASE, PUTATIVE (AFU_ORTHOLOGUE AFUA_2G14860)-RELATED"/>
    <property type="match status" value="1"/>
</dbReference>
<proteinExistence type="predicted"/>
<sequence>MKPALLLLHGALGSAQQLQPLADLLAPHFTVQTLNFSGHGGRELIPGEFTMRHFAQEINQFIAAKSLTEVHVFGYSMGGYAALLAATEQPQVFRSITTLGTKFDWSPEGAAAEAQMLNPEKLQAKVPQFAEQLARLHAPAPWQGVVTATAQMMQDLGNAPALHELNLSQLTVPVQVLVGELDKTAGVEDSRQFALYLVNGSFEVLPATPHPLDRANIRDLADRTAQFIAANS</sequence>
<organism evidence="2 3">
    <name type="scientific">Hymenobacter koreensis</name>
    <dbReference type="NCBI Taxonomy" id="1084523"/>
    <lineage>
        <taxon>Bacteria</taxon>
        <taxon>Pseudomonadati</taxon>
        <taxon>Bacteroidota</taxon>
        <taxon>Cytophagia</taxon>
        <taxon>Cytophagales</taxon>
        <taxon>Hymenobacteraceae</taxon>
        <taxon>Hymenobacter</taxon>
    </lineage>
</organism>
<dbReference type="PANTHER" id="PTHR43798">
    <property type="entry name" value="MONOACYLGLYCEROL LIPASE"/>
    <property type="match status" value="1"/>
</dbReference>
<dbReference type="InterPro" id="IPR050266">
    <property type="entry name" value="AB_hydrolase_sf"/>
</dbReference>
<dbReference type="EMBL" id="BAABHA010000007">
    <property type="protein sequence ID" value="GAA4382994.1"/>
    <property type="molecule type" value="Genomic_DNA"/>
</dbReference>
<dbReference type="Gene3D" id="3.40.50.1820">
    <property type="entry name" value="alpha/beta hydrolase"/>
    <property type="match status" value="1"/>
</dbReference>
<protein>
    <recommendedName>
        <fullName evidence="1">AB hydrolase-1 domain-containing protein</fullName>
    </recommendedName>
</protein>
<gene>
    <name evidence="2" type="ORF">GCM10023186_23800</name>
</gene>
<feature type="domain" description="AB hydrolase-1" evidence="1">
    <location>
        <begin position="3"/>
        <end position="110"/>
    </location>
</feature>
<comment type="caution">
    <text evidence="2">The sequence shown here is derived from an EMBL/GenBank/DDBJ whole genome shotgun (WGS) entry which is preliminary data.</text>
</comment>